<feature type="transmembrane region" description="Helical" evidence="5">
    <location>
        <begin position="229"/>
        <end position="249"/>
    </location>
</feature>
<evidence type="ECO:0000313" key="7">
    <source>
        <dbReference type="Proteomes" id="UP000483261"/>
    </source>
</evidence>
<keyword evidence="4 5" id="KW-0472">Membrane</keyword>
<feature type="transmembrane region" description="Helical" evidence="5">
    <location>
        <begin position="202"/>
        <end position="222"/>
    </location>
</feature>
<evidence type="ECO:0008006" key="8">
    <source>
        <dbReference type="Google" id="ProtNLM"/>
    </source>
</evidence>
<feature type="transmembrane region" description="Helical" evidence="5">
    <location>
        <begin position="69"/>
        <end position="88"/>
    </location>
</feature>
<comment type="caution">
    <text evidence="6">The sequence shown here is derived from an EMBL/GenBank/DDBJ whole genome shotgun (WGS) entry which is preliminary data.</text>
</comment>
<dbReference type="InterPro" id="IPR032808">
    <property type="entry name" value="DoxX"/>
</dbReference>
<reference evidence="6 7" key="1">
    <citation type="submission" date="2020-02" db="EMBL/GenBank/DDBJ databases">
        <title>Whole-genome analyses of novel actinobacteria.</title>
        <authorList>
            <person name="Sahin N."/>
        </authorList>
    </citation>
    <scope>NUCLEOTIDE SEQUENCE [LARGE SCALE GENOMIC DNA]</scope>
    <source>
        <strain evidence="6 7">KC13</strain>
    </source>
</reference>
<evidence type="ECO:0000313" key="6">
    <source>
        <dbReference type="EMBL" id="NGN91245.1"/>
    </source>
</evidence>
<name>A0A6M1QNM7_9ACTN</name>
<keyword evidence="3 5" id="KW-1133">Transmembrane helix</keyword>
<evidence type="ECO:0000256" key="3">
    <source>
        <dbReference type="ARBA" id="ARBA00022989"/>
    </source>
</evidence>
<dbReference type="Proteomes" id="UP000483261">
    <property type="component" value="Unassembled WGS sequence"/>
</dbReference>
<protein>
    <recommendedName>
        <fullName evidence="8">DoxX family protein</fullName>
    </recommendedName>
</protein>
<evidence type="ECO:0000256" key="4">
    <source>
        <dbReference type="ARBA" id="ARBA00023136"/>
    </source>
</evidence>
<sequence length="250" mass="25959">MTMTATYLSLTLIASIAALGGAVLNLTGHRIPVTEAQRLSVPLEWLRFPIGVSYALGFLGLLAGVAVPAIGVVAAAGFVAFFLLAIGAHLRVGDRSPGRAGAGLALAAATLVVTGLWAARQDDLGGVVAAYVNDLPDPWWPVVLLAVIQVGDAVMCFKPVGFIATCFTDVGLPRALWPVMPWVKVAATAGLVAGLWVPYVGALTSAALVAYFVCAVSAHIRARDIGRNLVLNATLSLILCVAVFVLCFLR</sequence>
<evidence type="ECO:0000256" key="1">
    <source>
        <dbReference type="ARBA" id="ARBA00004141"/>
    </source>
</evidence>
<feature type="transmembrane region" description="Helical" evidence="5">
    <location>
        <begin position="6"/>
        <end position="24"/>
    </location>
</feature>
<comment type="subcellular location">
    <subcellularLocation>
        <location evidence="1">Membrane</location>
        <topology evidence="1">Multi-pass membrane protein</topology>
    </subcellularLocation>
</comment>
<dbReference type="EMBL" id="JAALAA010000001">
    <property type="protein sequence ID" value="NGN91245.1"/>
    <property type="molecule type" value="Genomic_DNA"/>
</dbReference>
<dbReference type="RefSeq" id="WP_165108695.1">
    <property type="nucleotide sequence ID" value="NZ_JAALAA010000001.1"/>
</dbReference>
<evidence type="ECO:0000256" key="5">
    <source>
        <dbReference type="SAM" id="Phobius"/>
    </source>
</evidence>
<keyword evidence="7" id="KW-1185">Reference proteome</keyword>
<dbReference type="GO" id="GO:0016020">
    <property type="term" value="C:membrane"/>
    <property type="evidence" value="ECO:0007669"/>
    <property type="project" value="UniProtKB-SubCell"/>
</dbReference>
<organism evidence="6 7">
    <name type="scientific">Nocardioides turkmenicus</name>
    <dbReference type="NCBI Taxonomy" id="2711220"/>
    <lineage>
        <taxon>Bacteria</taxon>
        <taxon>Bacillati</taxon>
        <taxon>Actinomycetota</taxon>
        <taxon>Actinomycetes</taxon>
        <taxon>Propionibacteriales</taxon>
        <taxon>Nocardioidaceae</taxon>
        <taxon>Nocardioides</taxon>
    </lineage>
</organism>
<feature type="transmembrane region" description="Helical" evidence="5">
    <location>
        <begin position="45"/>
        <end position="63"/>
    </location>
</feature>
<feature type="transmembrane region" description="Helical" evidence="5">
    <location>
        <begin position="100"/>
        <end position="119"/>
    </location>
</feature>
<evidence type="ECO:0000256" key="2">
    <source>
        <dbReference type="ARBA" id="ARBA00022692"/>
    </source>
</evidence>
<gene>
    <name evidence="6" type="ORF">G5C66_00625</name>
</gene>
<keyword evidence="2 5" id="KW-0812">Transmembrane</keyword>
<dbReference type="AlphaFoldDB" id="A0A6M1QNM7"/>
<accession>A0A6M1QNM7</accession>
<proteinExistence type="predicted"/>
<dbReference type="Pfam" id="PF13564">
    <property type="entry name" value="DoxX_2"/>
    <property type="match status" value="2"/>
</dbReference>